<organism evidence="9 10">
    <name type="scientific">Prochlorothrix hollandica PCC 9006 = CALU 1027</name>
    <dbReference type="NCBI Taxonomy" id="317619"/>
    <lineage>
        <taxon>Bacteria</taxon>
        <taxon>Bacillati</taxon>
        <taxon>Cyanobacteriota</taxon>
        <taxon>Cyanophyceae</taxon>
        <taxon>Prochlorotrichales</taxon>
        <taxon>Prochlorotrichaceae</taxon>
        <taxon>Prochlorothrix</taxon>
    </lineage>
</organism>
<comment type="caution">
    <text evidence="9">The sequence shown here is derived from an EMBL/GenBank/DDBJ whole genome shotgun (WGS) entry which is preliminary data.</text>
</comment>
<dbReference type="STRING" id="317619.GCA_000332315_01103"/>
<keyword evidence="10" id="KW-1185">Reference proteome</keyword>
<evidence type="ECO:0000313" key="10">
    <source>
        <dbReference type="Proteomes" id="UP000034681"/>
    </source>
</evidence>
<evidence type="ECO:0000256" key="4">
    <source>
        <dbReference type="ARBA" id="ARBA00022692"/>
    </source>
</evidence>
<dbReference type="AlphaFoldDB" id="A0A0M2Q114"/>
<dbReference type="GO" id="GO:0055085">
    <property type="term" value="P:transmembrane transport"/>
    <property type="evidence" value="ECO:0007669"/>
    <property type="project" value="InterPro"/>
</dbReference>
<dbReference type="Gene3D" id="2.60.120.10">
    <property type="entry name" value="Jelly Rolls"/>
    <property type="match status" value="1"/>
</dbReference>
<dbReference type="Gene3D" id="1.10.287.1260">
    <property type="match status" value="1"/>
</dbReference>
<dbReference type="Pfam" id="PF00027">
    <property type="entry name" value="cNMP_binding"/>
    <property type="match status" value="1"/>
</dbReference>
<dbReference type="SUPFAM" id="SSF51206">
    <property type="entry name" value="cAMP-binding domain-like"/>
    <property type="match status" value="1"/>
</dbReference>
<dbReference type="RefSeq" id="WP_044076213.1">
    <property type="nucleotide sequence ID" value="NZ_KB235933.1"/>
</dbReference>
<dbReference type="eggNOG" id="COG0664">
    <property type="taxonomic scope" value="Bacteria"/>
</dbReference>
<gene>
    <name evidence="9" type="ORF">PROH_11600</name>
</gene>
<keyword evidence="3" id="KW-1003">Cell membrane</keyword>
<name>A0A0M2Q114_PROHO</name>
<dbReference type="PRINTS" id="PR00103">
    <property type="entry name" value="CAMPKINASE"/>
</dbReference>
<dbReference type="eggNOG" id="COG3264">
    <property type="taxonomic scope" value="Bacteria"/>
</dbReference>
<comment type="subcellular location">
    <subcellularLocation>
        <location evidence="1">Cell membrane</location>
        <topology evidence="1">Multi-pass membrane protein</topology>
    </subcellularLocation>
</comment>
<evidence type="ECO:0000256" key="2">
    <source>
        <dbReference type="ARBA" id="ARBA00008017"/>
    </source>
</evidence>
<dbReference type="OrthoDB" id="9809206at2"/>
<dbReference type="GO" id="GO:0005886">
    <property type="term" value="C:plasma membrane"/>
    <property type="evidence" value="ECO:0007669"/>
    <property type="project" value="UniProtKB-SubCell"/>
</dbReference>
<dbReference type="SUPFAM" id="SSF82861">
    <property type="entry name" value="Mechanosensitive channel protein MscS (YggB), transmembrane region"/>
    <property type="match status" value="1"/>
</dbReference>
<evidence type="ECO:0000256" key="7">
    <source>
        <dbReference type="SAM" id="Phobius"/>
    </source>
</evidence>
<comment type="similarity">
    <text evidence="2">Belongs to the MscS (TC 1.A.23) family.</text>
</comment>
<dbReference type="PANTHER" id="PTHR30347">
    <property type="entry name" value="POTASSIUM CHANNEL RELATED"/>
    <property type="match status" value="1"/>
</dbReference>
<sequence length="493" mass="56400">MLTLIAELWLACMELFTRTLFKIGTTDISFAFLVTILLCFIGIVIFCRLIKHVLKQYLLVHLGIDEGNREAISTIVSYALGTLAFIFFMQVAGFNFASLAVLAGALGVGIDFGLQDFSRDFIGGLTLLLERNIKVGDFVEMGMEAEGRKMQGTIRTISLRSATIQTRNGANLIVPNNRLVEFPVLNWGTQGTPARIILPVQVARENDLVKTTEVLLNVACLQPEVLSSPSPRVCFIGVEEDFHQLELHAWINHMRAEEYIRSQLYFAIEYHFRQQDIHFQPSYQEMIVALEPSEFIDPLATDRNRELSRRHLRLNPLQKLRTRPLGISDFLRQIKYFDCLDDLEIRQLLETGYRRRLSNQEILFREGDVGNAFYIVLEGQVEVVVETLAKQLSVLQSGHFFGELSLMLGIPRSATVRALEDTVLFAIDHLGFQKLLHRSPKFYDLLIEGMEKHQEEVAERQQEMRALGLIRQDEDESNPVDWARKRLKQLFAL</sequence>
<feature type="transmembrane region" description="Helical" evidence="7">
    <location>
        <begin position="28"/>
        <end position="50"/>
    </location>
</feature>
<proteinExistence type="inferred from homology"/>
<feature type="domain" description="Cyclic nucleotide-binding" evidence="8">
    <location>
        <begin position="336"/>
        <end position="453"/>
    </location>
</feature>
<reference evidence="9" key="1">
    <citation type="submission" date="2012-04" db="EMBL/GenBank/DDBJ databases">
        <authorList>
            <person name="Borisov I.G."/>
            <person name="Ivanikova N.V."/>
            <person name="Pinevich A.V."/>
        </authorList>
    </citation>
    <scope>NUCLEOTIDE SEQUENCE</scope>
    <source>
        <strain evidence="9">CALU 1027</strain>
    </source>
</reference>
<dbReference type="Proteomes" id="UP000034681">
    <property type="component" value="Unassembled WGS sequence"/>
</dbReference>
<accession>A0A0M2Q114</accession>
<evidence type="ECO:0000256" key="1">
    <source>
        <dbReference type="ARBA" id="ARBA00004651"/>
    </source>
</evidence>
<keyword evidence="5 7" id="KW-1133">Transmembrane helix</keyword>
<evidence type="ECO:0000256" key="5">
    <source>
        <dbReference type="ARBA" id="ARBA00022989"/>
    </source>
</evidence>
<protein>
    <recommendedName>
        <fullName evidence="8">Cyclic nucleotide-binding domain-containing protein</fullName>
    </recommendedName>
</protein>
<evidence type="ECO:0000256" key="6">
    <source>
        <dbReference type="ARBA" id="ARBA00023136"/>
    </source>
</evidence>
<dbReference type="PANTHER" id="PTHR30347:SF1">
    <property type="entry name" value="MECHANOSENSITIVE CHANNEL MSCK"/>
    <property type="match status" value="1"/>
</dbReference>
<dbReference type="InterPro" id="IPR011014">
    <property type="entry name" value="MscS_channel_TM-2"/>
</dbReference>
<dbReference type="CDD" id="cd00038">
    <property type="entry name" value="CAP_ED"/>
    <property type="match status" value="1"/>
</dbReference>
<dbReference type="InterPro" id="IPR011066">
    <property type="entry name" value="MscS_channel_C_sf"/>
</dbReference>
<dbReference type="InterPro" id="IPR000595">
    <property type="entry name" value="cNMP-bd_dom"/>
</dbReference>
<dbReference type="Pfam" id="PF00924">
    <property type="entry name" value="MS_channel_2nd"/>
    <property type="match status" value="1"/>
</dbReference>
<dbReference type="Gene3D" id="2.30.30.60">
    <property type="match status" value="1"/>
</dbReference>
<dbReference type="InterPro" id="IPR014710">
    <property type="entry name" value="RmlC-like_jellyroll"/>
</dbReference>
<dbReference type="SMART" id="SM00100">
    <property type="entry name" value="cNMP"/>
    <property type="match status" value="1"/>
</dbReference>
<dbReference type="Pfam" id="PF21082">
    <property type="entry name" value="MS_channel_3rd"/>
    <property type="match status" value="1"/>
</dbReference>
<dbReference type="SUPFAM" id="SSF82689">
    <property type="entry name" value="Mechanosensitive channel protein MscS (YggB), C-terminal domain"/>
    <property type="match status" value="1"/>
</dbReference>
<feature type="transmembrane region" description="Helical" evidence="7">
    <location>
        <begin position="71"/>
        <end position="90"/>
    </location>
</feature>
<evidence type="ECO:0000313" key="9">
    <source>
        <dbReference type="EMBL" id="KKJ00312.1"/>
    </source>
</evidence>
<evidence type="ECO:0000256" key="3">
    <source>
        <dbReference type="ARBA" id="ARBA00022475"/>
    </source>
</evidence>
<dbReference type="InterPro" id="IPR052702">
    <property type="entry name" value="MscS-like_channel"/>
</dbReference>
<dbReference type="PROSITE" id="PS00889">
    <property type="entry name" value="CNMP_BINDING_2"/>
    <property type="match status" value="1"/>
</dbReference>
<dbReference type="SUPFAM" id="SSF50182">
    <property type="entry name" value="Sm-like ribonucleoproteins"/>
    <property type="match status" value="1"/>
</dbReference>
<dbReference type="InterPro" id="IPR018490">
    <property type="entry name" value="cNMP-bd_dom_sf"/>
</dbReference>
<dbReference type="Gene3D" id="3.30.70.100">
    <property type="match status" value="1"/>
</dbReference>
<dbReference type="EMBL" id="AJTX02000004">
    <property type="protein sequence ID" value="KKJ00312.1"/>
    <property type="molecule type" value="Genomic_DNA"/>
</dbReference>
<keyword evidence="6 7" id="KW-0472">Membrane</keyword>
<dbReference type="PROSITE" id="PS50042">
    <property type="entry name" value="CNMP_BINDING_3"/>
    <property type="match status" value="1"/>
</dbReference>
<dbReference type="InterPro" id="IPR023408">
    <property type="entry name" value="MscS_beta-dom_sf"/>
</dbReference>
<dbReference type="InterPro" id="IPR010920">
    <property type="entry name" value="LSM_dom_sf"/>
</dbReference>
<dbReference type="InterPro" id="IPR049278">
    <property type="entry name" value="MS_channel_C"/>
</dbReference>
<keyword evidence="4 7" id="KW-0812">Transmembrane</keyword>
<dbReference type="InterPro" id="IPR006685">
    <property type="entry name" value="MscS_channel_2nd"/>
</dbReference>
<evidence type="ECO:0000259" key="8">
    <source>
        <dbReference type="PROSITE" id="PS50042"/>
    </source>
</evidence>
<dbReference type="InterPro" id="IPR018488">
    <property type="entry name" value="cNMP-bd_CS"/>
</dbReference>